<sequence>MEHLIYAAYGSNLLKERFLFYIKGGDYAGRHYNGSEDKSEPESLGWIYVPHRLFFAKKSSRWDNKGIAFLSCKKEENKDNGAVVRLWKISKQQFQDLQNQEGNWYNKILLLGKNDGLEIKTITGCYENEKQQPSDKYLEIIKAGLKETTNWDDKSIKRYLAKFL</sequence>
<evidence type="ECO:0000313" key="1">
    <source>
        <dbReference type="EMBL" id="HFI90958.1"/>
    </source>
</evidence>
<reference evidence="1" key="1">
    <citation type="journal article" date="2020" name="mSystems">
        <title>Genome- and Community-Level Interaction Insights into Carbon Utilization and Element Cycling Functions of Hydrothermarchaeota in Hydrothermal Sediment.</title>
        <authorList>
            <person name="Zhou Z."/>
            <person name="Liu Y."/>
            <person name="Xu W."/>
            <person name="Pan J."/>
            <person name="Luo Z.H."/>
            <person name="Li M."/>
        </authorList>
    </citation>
    <scope>NUCLEOTIDE SEQUENCE [LARGE SCALE GENOMIC DNA]</scope>
    <source>
        <strain evidence="1">SpSt-479</strain>
    </source>
</reference>
<dbReference type="AlphaFoldDB" id="A0A7V2ZJ40"/>
<evidence type="ECO:0008006" key="2">
    <source>
        <dbReference type="Google" id="ProtNLM"/>
    </source>
</evidence>
<protein>
    <recommendedName>
        <fullName evidence="2">AIG2 family protein</fullName>
    </recommendedName>
</protein>
<accession>A0A7V2ZJ40</accession>
<name>A0A7V2ZJ40_9BACT</name>
<organism evidence="1">
    <name type="scientific">Ignavibacterium album</name>
    <dbReference type="NCBI Taxonomy" id="591197"/>
    <lineage>
        <taxon>Bacteria</taxon>
        <taxon>Pseudomonadati</taxon>
        <taxon>Ignavibacteriota</taxon>
        <taxon>Ignavibacteria</taxon>
        <taxon>Ignavibacteriales</taxon>
        <taxon>Ignavibacteriaceae</taxon>
        <taxon>Ignavibacterium</taxon>
    </lineage>
</organism>
<dbReference type="Gene3D" id="3.10.490.10">
    <property type="entry name" value="Gamma-glutamyl cyclotransferase-like"/>
    <property type="match status" value="1"/>
</dbReference>
<dbReference type="EMBL" id="DSUJ01000008">
    <property type="protein sequence ID" value="HFI90958.1"/>
    <property type="molecule type" value="Genomic_DNA"/>
</dbReference>
<gene>
    <name evidence="1" type="ORF">ENS31_05415</name>
</gene>
<proteinExistence type="predicted"/>
<comment type="caution">
    <text evidence="1">The sequence shown here is derived from an EMBL/GenBank/DDBJ whole genome shotgun (WGS) entry which is preliminary data.</text>
</comment>